<dbReference type="AlphaFoldDB" id="A0A9D4MK50"/>
<name>A0A9D4MK50_DREPO</name>
<evidence type="ECO:0000313" key="1">
    <source>
        <dbReference type="EMBL" id="KAH3877474.1"/>
    </source>
</evidence>
<proteinExistence type="predicted"/>
<gene>
    <name evidence="1" type="ORF">DPMN_001342</name>
</gene>
<dbReference type="SUPFAM" id="SSF57903">
    <property type="entry name" value="FYVE/PHD zinc finger"/>
    <property type="match status" value="1"/>
</dbReference>
<accession>A0A9D4MK50</accession>
<organism evidence="1 2">
    <name type="scientific">Dreissena polymorpha</name>
    <name type="common">Zebra mussel</name>
    <name type="synonym">Mytilus polymorpha</name>
    <dbReference type="NCBI Taxonomy" id="45954"/>
    <lineage>
        <taxon>Eukaryota</taxon>
        <taxon>Metazoa</taxon>
        <taxon>Spiralia</taxon>
        <taxon>Lophotrochozoa</taxon>
        <taxon>Mollusca</taxon>
        <taxon>Bivalvia</taxon>
        <taxon>Autobranchia</taxon>
        <taxon>Heteroconchia</taxon>
        <taxon>Euheterodonta</taxon>
        <taxon>Imparidentia</taxon>
        <taxon>Neoheterodontei</taxon>
        <taxon>Myida</taxon>
        <taxon>Dreissenoidea</taxon>
        <taxon>Dreissenidae</taxon>
        <taxon>Dreissena</taxon>
    </lineage>
</organism>
<dbReference type="InterPro" id="IPR013083">
    <property type="entry name" value="Znf_RING/FYVE/PHD"/>
</dbReference>
<dbReference type="Gene3D" id="3.30.40.10">
    <property type="entry name" value="Zinc/RING finger domain, C3HC4 (zinc finger)"/>
    <property type="match status" value="1"/>
</dbReference>
<evidence type="ECO:0000313" key="2">
    <source>
        <dbReference type="Proteomes" id="UP000828390"/>
    </source>
</evidence>
<sequence>MQIKKISIPNRVYLVVPKPKVIRTVTETSESDSSDEDITDSEKCIVCKKFSPDLSKRPYIVIVKWGQCDECSGWVYLSFCTTIRVIRRGDNFLCPQCSTN</sequence>
<reference evidence="1" key="1">
    <citation type="journal article" date="2019" name="bioRxiv">
        <title>The Genome of the Zebra Mussel, Dreissena polymorpha: A Resource for Invasive Species Research.</title>
        <authorList>
            <person name="McCartney M.A."/>
            <person name="Auch B."/>
            <person name="Kono T."/>
            <person name="Mallez S."/>
            <person name="Zhang Y."/>
            <person name="Obille A."/>
            <person name="Becker A."/>
            <person name="Abrahante J.E."/>
            <person name="Garbe J."/>
            <person name="Badalamenti J.P."/>
            <person name="Herman A."/>
            <person name="Mangelson H."/>
            <person name="Liachko I."/>
            <person name="Sullivan S."/>
            <person name="Sone E.D."/>
            <person name="Koren S."/>
            <person name="Silverstein K.A.T."/>
            <person name="Beckman K.B."/>
            <person name="Gohl D.M."/>
        </authorList>
    </citation>
    <scope>NUCLEOTIDE SEQUENCE</scope>
    <source>
        <strain evidence="1">Duluth1</strain>
        <tissue evidence="1">Whole animal</tissue>
    </source>
</reference>
<dbReference type="Proteomes" id="UP000828390">
    <property type="component" value="Unassembled WGS sequence"/>
</dbReference>
<dbReference type="EMBL" id="JAIWYP010000001">
    <property type="protein sequence ID" value="KAH3877474.1"/>
    <property type="molecule type" value="Genomic_DNA"/>
</dbReference>
<dbReference type="InterPro" id="IPR011011">
    <property type="entry name" value="Znf_FYVE_PHD"/>
</dbReference>
<protein>
    <submittedName>
        <fullName evidence="1">Uncharacterized protein</fullName>
    </submittedName>
</protein>
<comment type="caution">
    <text evidence="1">The sequence shown here is derived from an EMBL/GenBank/DDBJ whole genome shotgun (WGS) entry which is preliminary data.</text>
</comment>
<reference evidence="1" key="2">
    <citation type="submission" date="2020-11" db="EMBL/GenBank/DDBJ databases">
        <authorList>
            <person name="McCartney M.A."/>
            <person name="Auch B."/>
            <person name="Kono T."/>
            <person name="Mallez S."/>
            <person name="Becker A."/>
            <person name="Gohl D.M."/>
            <person name="Silverstein K.A.T."/>
            <person name="Koren S."/>
            <person name="Bechman K.B."/>
            <person name="Herman A."/>
            <person name="Abrahante J.E."/>
            <person name="Garbe J."/>
        </authorList>
    </citation>
    <scope>NUCLEOTIDE SEQUENCE</scope>
    <source>
        <strain evidence="1">Duluth1</strain>
        <tissue evidence="1">Whole animal</tissue>
    </source>
</reference>
<keyword evidence="2" id="KW-1185">Reference proteome</keyword>